<keyword evidence="2" id="KW-1185">Reference proteome</keyword>
<dbReference type="Gramene" id="OIW02917">
    <property type="protein sequence ID" value="OIW02917"/>
    <property type="gene ID" value="TanjilG_29693"/>
</dbReference>
<organism evidence="1 2">
    <name type="scientific">Lupinus angustifolius</name>
    <name type="common">Narrow-leaved blue lupine</name>
    <dbReference type="NCBI Taxonomy" id="3871"/>
    <lineage>
        <taxon>Eukaryota</taxon>
        <taxon>Viridiplantae</taxon>
        <taxon>Streptophyta</taxon>
        <taxon>Embryophyta</taxon>
        <taxon>Tracheophyta</taxon>
        <taxon>Spermatophyta</taxon>
        <taxon>Magnoliopsida</taxon>
        <taxon>eudicotyledons</taxon>
        <taxon>Gunneridae</taxon>
        <taxon>Pentapetalae</taxon>
        <taxon>rosids</taxon>
        <taxon>fabids</taxon>
        <taxon>Fabales</taxon>
        <taxon>Fabaceae</taxon>
        <taxon>Papilionoideae</taxon>
        <taxon>50 kb inversion clade</taxon>
        <taxon>genistoids sensu lato</taxon>
        <taxon>core genistoids</taxon>
        <taxon>Genisteae</taxon>
        <taxon>Lupinus</taxon>
    </lineage>
</organism>
<dbReference type="PANTHER" id="PTHR31902">
    <property type="entry name" value="ACTIN PATCHES DISTAL PROTEIN 1"/>
    <property type="match status" value="1"/>
</dbReference>
<dbReference type="Proteomes" id="UP000188354">
    <property type="component" value="Chromosome LG11"/>
</dbReference>
<protein>
    <submittedName>
        <fullName evidence="1">Uncharacterized protein</fullName>
    </submittedName>
</protein>
<accession>A0A4P1R698</accession>
<sequence>MENGFPEPPKHYMAHMFLSVRMDPVIVDAVFVGLSWGQMGLSEYEQMKEQEQRLLLNGIRSSEESSAAYRSQDNFVSFCQSNGVGYCQENGDSACSQNTVLVEKRKNPDAIEVEAKLIADSNSTETAISKIKSGKETSRKVHSMTWLDGWEQEDTYAALAVACAAVSVVVAYKFYKVL</sequence>
<evidence type="ECO:0000313" key="2">
    <source>
        <dbReference type="Proteomes" id="UP000188354"/>
    </source>
</evidence>
<name>A0A4P1R698_LUPAN</name>
<proteinExistence type="predicted"/>
<evidence type="ECO:0000313" key="1">
    <source>
        <dbReference type="EMBL" id="OIW02917.1"/>
    </source>
</evidence>
<reference evidence="1 2" key="1">
    <citation type="journal article" date="2017" name="Plant Biotechnol. J.">
        <title>A comprehensive draft genome sequence for lupin (Lupinus angustifolius), an emerging health food: insights into plant-microbe interactions and legume evolution.</title>
        <authorList>
            <person name="Hane J.K."/>
            <person name="Ming Y."/>
            <person name="Kamphuis L.G."/>
            <person name="Nelson M.N."/>
            <person name="Garg G."/>
            <person name="Atkins C.A."/>
            <person name="Bayer P.E."/>
            <person name="Bravo A."/>
            <person name="Bringans S."/>
            <person name="Cannon S."/>
            <person name="Edwards D."/>
            <person name="Foley R."/>
            <person name="Gao L.L."/>
            <person name="Harrison M.J."/>
            <person name="Huang W."/>
            <person name="Hurgobin B."/>
            <person name="Li S."/>
            <person name="Liu C.W."/>
            <person name="McGrath A."/>
            <person name="Morahan G."/>
            <person name="Murray J."/>
            <person name="Weller J."/>
            <person name="Jian J."/>
            <person name="Singh K.B."/>
        </authorList>
    </citation>
    <scope>NUCLEOTIDE SEQUENCE [LARGE SCALE GENOMIC DNA]</scope>
    <source>
        <strain evidence="2">cv. Tanjil</strain>
        <tissue evidence="1">Whole plant</tissue>
    </source>
</reference>
<dbReference type="EMBL" id="CM007371">
    <property type="protein sequence ID" value="OIW02917.1"/>
    <property type="molecule type" value="Genomic_DNA"/>
</dbReference>
<dbReference type="AlphaFoldDB" id="A0A4P1R698"/>
<gene>
    <name evidence="1" type="ORF">TanjilG_29693</name>
</gene>
<dbReference type="PANTHER" id="PTHR31902:SF14">
    <property type="entry name" value="ACTIN PATCHES DISTAL PROTEIN 1"/>
    <property type="match status" value="1"/>
</dbReference>
<dbReference type="STRING" id="3871.A0A4P1R698"/>
<dbReference type="InterPro" id="IPR009737">
    <property type="entry name" value="Aim32/Apd1-like"/>
</dbReference>